<dbReference type="AlphaFoldDB" id="A0A1J9R5T9"/>
<dbReference type="Proteomes" id="UP000183809">
    <property type="component" value="Unassembled WGS sequence"/>
</dbReference>
<accession>A0A1J9R5T9</accession>
<proteinExistence type="predicted"/>
<sequence length="95" mass="10556">MTSASDYPRTIKKLKHRGMIVDVPAFNRTIAEKEHEGCTASPTILEEVINSRLAQRERELTSRRGSVKATVTRLAEKALAVGRLAKTKLLAALKR</sequence>
<organism evidence="1 2">
    <name type="scientific">Diplodia corticola</name>
    <dbReference type="NCBI Taxonomy" id="236234"/>
    <lineage>
        <taxon>Eukaryota</taxon>
        <taxon>Fungi</taxon>
        <taxon>Dikarya</taxon>
        <taxon>Ascomycota</taxon>
        <taxon>Pezizomycotina</taxon>
        <taxon>Dothideomycetes</taxon>
        <taxon>Dothideomycetes incertae sedis</taxon>
        <taxon>Botryosphaeriales</taxon>
        <taxon>Botryosphaeriaceae</taxon>
        <taxon>Diplodia</taxon>
    </lineage>
</organism>
<protein>
    <submittedName>
        <fullName evidence="1">Uncharacterized protein</fullName>
    </submittedName>
</protein>
<gene>
    <name evidence="1" type="ORF">BKCO1_1400017</name>
</gene>
<keyword evidence="2" id="KW-1185">Reference proteome</keyword>
<dbReference type="EMBL" id="MNUE01000014">
    <property type="protein sequence ID" value="OJD35976.1"/>
    <property type="molecule type" value="Genomic_DNA"/>
</dbReference>
<dbReference type="GeneID" id="31011343"/>
<dbReference type="RefSeq" id="XP_020132236.1">
    <property type="nucleotide sequence ID" value="XM_020271084.1"/>
</dbReference>
<reference evidence="1 2" key="1">
    <citation type="submission" date="2016-10" db="EMBL/GenBank/DDBJ databases">
        <title>Proteomics and genomics reveal pathogen-plant mechanisms compatible with a hemibiotrophic lifestyle of Diplodia corticola.</title>
        <authorList>
            <person name="Fernandes I."/>
            <person name="De Jonge R."/>
            <person name="Van De Peer Y."/>
            <person name="Devreese B."/>
            <person name="Alves A."/>
            <person name="Esteves A.C."/>
        </authorList>
    </citation>
    <scope>NUCLEOTIDE SEQUENCE [LARGE SCALE GENOMIC DNA]</scope>
    <source>
        <strain evidence="1 2">CBS 112549</strain>
    </source>
</reference>
<evidence type="ECO:0000313" key="2">
    <source>
        <dbReference type="Proteomes" id="UP000183809"/>
    </source>
</evidence>
<evidence type="ECO:0000313" key="1">
    <source>
        <dbReference type="EMBL" id="OJD35976.1"/>
    </source>
</evidence>
<comment type="caution">
    <text evidence="1">The sequence shown here is derived from an EMBL/GenBank/DDBJ whole genome shotgun (WGS) entry which is preliminary data.</text>
</comment>
<name>A0A1J9R5T9_9PEZI</name>